<accession>A0A834R8R5</accession>
<reference evidence="2" key="3">
    <citation type="submission" date="2022-06" db="UniProtKB">
        <authorList>
            <consortium name="EnsemblMetazoa"/>
        </authorList>
    </citation>
    <scope>IDENTIFICATION</scope>
</reference>
<gene>
    <name evidence="1" type="ORF">SSS_6850</name>
</gene>
<dbReference type="EMBL" id="WVUK01000056">
    <property type="protein sequence ID" value="KAF7492161.1"/>
    <property type="molecule type" value="Genomic_DNA"/>
</dbReference>
<organism evidence="1">
    <name type="scientific">Sarcoptes scabiei</name>
    <name type="common">Itch mite</name>
    <name type="synonym">Acarus scabiei</name>
    <dbReference type="NCBI Taxonomy" id="52283"/>
    <lineage>
        <taxon>Eukaryota</taxon>
        <taxon>Metazoa</taxon>
        <taxon>Ecdysozoa</taxon>
        <taxon>Arthropoda</taxon>
        <taxon>Chelicerata</taxon>
        <taxon>Arachnida</taxon>
        <taxon>Acari</taxon>
        <taxon>Acariformes</taxon>
        <taxon>Sarcoptiformes</taxon>
        <taxon>Astigmata</taxon>
        <taxon>Psoroptidia</taxon>
        <taxon>Sarcoptoidea</taxon>
        <taxon>Sarcoptidae</taxon>
        <taxon>Sarcoptinae</taxon>
        <taxon>Sarcoptes</taxon>
    </lineage>
</organism>
<proteinExistence type="predicted"/>
<reference evidence="1" key="2">
    <citation type="submission" date="2020-01" db="EMBL/GenBank/DDBJ databases">
        <authorList>
            <person name="Korhonen P.K.K."/>
            <person name="Guangxu M.G."/>
            <person name="Wang T.W."/>
            <person name="Stroehlein A.J.S."/>
            <person name="Young N.D."/>
            <person name="Ang C.-S.A."/>
            <person name="Fernando D.W.F."/>
            <person name="Lu H.L."/>
            <person name="Taylor S.T."/>
            <person name="Ehtesham M.E.M."/>
            <person name="Najaraj S.H.N."/>
            <person name="Harsha G.H.G."/>
            <person name="Madugundu A.M."/>
            <person name="Renuse S.R."/>
            <person name="Holt D.H."/>
            <person name="Pandey A.P."/>
            <person name="Papenfuss A.P."/>
            <person name="Gasser R.B.G."/>
            <person name="Fischer K.F."/>
        </authorList>
    </citation>
    <scope>NUCLEOTIDE SEQUENCE</scope>
    <source>
        <strain evidence="1">SSS_KF_BRIS2020</strain>
    </source>
</reference>
<reference evidence="3" key="1">
    <citation type="journal article" date="2020" name="PLoS Negl. Trop. Dis.">
        <title>High-quality nuclear genome for Sarcoptes scabiei-A critical resource for a neglected parasite.</title>
        <authorList>
            <person name="Korhonen P.K."/>
            <person name="Gasser R.B."/>
            <person name="Ma G."/>
            <person name="Wang T."/>
            <person name="Stroehlein A.J."/>
            <person name="Young N.D."/>
            <person name="Ang C.S."/>
            <person name="Fernando D.D."/>
            <person name="Lu H.C."/>
            <person name="Taylor S."/>
            <person name="Reynolds S.L."/>
            <person name="Mofiz E."/>
            <person name="Najaraj S.H."/>
            <person name="Gowda H."/>
            <person name="Madugundu A."/>
            <person name="Renuse S."/>
            <person name="Holt D."/>
            <person name="Pandey A."/>
            <person name="Papenfuss A.T."/>
            <person name="Fischer K."/>
        </authorList>
    </citation>
    <scope>NUCLEOTIDE SEQUENCE [LARGE SCALE GENOMIC DNA]</scope>
</reference>
<evidence type="ECO:0000313" key="2">
    <source>
        <dbReference type="EnsemblMetazoa" id="KAF7492161.1"/>
    </source>
</evidence>
<dbReference type="EnsemblMetazoa" id="SSS_6850s_mrna">
    <property type="protein sequence ID" value="KAF7492161.1"/>
    <property type="gene ID" value="SSS_6850"/>
</dbReference>
<protein>
    <submittedName>
        <fullName evidence="1 2">Uncharacterized protein</fullName>
    </submittedName>
</protein>
<dbReference type="AlphaFoldDB" id="A0A834R8R5"/>
<keyword evidence="3" id="KW-1185">Reference proteome</keyword>
<evidence type="ECO:0000313" key="1">
    <source>
        <dbReference type="EMBL" id="KAF7492161.1"/>
    </source>
</evidence>
<name>A0A834R8R5_SARSC</name>
<dbReference type="Proteomes" id="UP000070412">
    <property type="component" value="Unassembled WGS sequence"/>
</dbReference>
<sequence>MADRIRKIEQITEQEINEFIKNEVKLIKLIEDTEEEIMELIDSWLTNDSRKSHGTTFQEASFGRVSSDFQYCFRMYSTNLMGTRTRGSLHRNEQYEKQISITDIDDECLRESTDDMWKLNQCGFKKPKTQIKYDENFAYAYCLGATLEFPYFNVTCENFVYKIPRNVSFTTNDSTTDMGLQERIIQVPKVTL</sequence>
<evidence type="ECO:0000313" key="3">
    <source>
        <dbReference type="Proteomes" id="UP000070412"/>
    </source>
</evidence>